<dbReference type="GO" id="GO:0016020">
    <property type="term" value="C:membrane"/>
    <property type="evidence" value="ECO:0007669"/>
    <property type="project" value="UniProtKB-SubCell"/>
</dbReference>
<evidence type="ECO:0000256" key="6">
    <source>
        <dbReference type="SAM" id="Phobius"/>
    </source>
</evidence>
<evidence type="ECO:0000313" key="7">
    <source>
        <dbReference type="EMBL" id="CAG9823665.1"/>
    </source>
</evidence>
<reference evidence="7" key="2">
    <citation type="submission" date="2022-10" db="EMBL/GenBank/DDBJ databases">
        <authorList>
            <consortium name="ENA_rothamsted_submissions"/>
            <consortium name="culmorum"/>
            <person name="King R."/>
        </authorList>
    </citation>
    <scope>NUCLEOTIDE SEQUENCE</scope>
</reference>
<dbReference type="Pfam" id="PF00335">
    <property type="entry name" value="Tetraspanin"/>
    <property type="match status" value="1"/>
</dbReference>
<evidence type="ECO:0000256" key="1">
    <source>
        <dbReference type="ARBA" id="ARBA00004141"/>
    </source>
</evidence>
<feature type="transmembrane region" description="Helical" evidence="6">
    <location>
        <begin position="61"/>
        <end position="81"/>
    </location>
</feature>
<gene>
    <name evidence="7" type="ORF">PHAECO_LOCUS11233</name>
</gene>
<keyword evidence="4 6" id="KW-0472">Membrane</keyword>
<organism evidence="7 8">
    <name type="scientific">Phaedon cochleariae</name>
    <name type="common">Mustard beetle</name>
    <dbReference type="NCBI Taxonomy" id="80249"/>
    <lineage>
        <taxon>Eukaryota</taxon>
        <taxon>Metazoa</taxon>
        <taxon>Ecdysozoa</taxon>
        <taxon>Arthropoda</taxon>
        <taxon>Hexapoda</taxon>
        <taxon>Insecta</taxon>
        <taxon>Pterygota</taxon>
        <taxon>Neoptera</taxon>
        <taxon>Endopterygota</taxon>
        <taxon>Coleoptera</taxon>
        <taxon>Polyphaga</taxon>
        <taxon>Cucujiformia</taxon>
        <taxon>Chrysomeloidea</taxon>
        <taxon>Chrysomelidae</taxon>
        <taxon>Chrysomelinae</taxon>
        <taxon>Chrysomelini</taxon>
        <taxon>Phaedon</taxon>
    </lineage>
</organism>
<feature type="region of interest" description="Disordered" evidence="5">
    <location>
        <begin position="1"/>
        <end position="32"/>
    </location>
</feature>
<evidence type="ECO:0000256" key="2">
    <source>
        <dbReference type="ARBA" id="ARBA00022692"/>
    </source>
</evidence>
<feature type="transmembrane region" description="Helical" evidence="6">
    <location>
        <begin position="112"/>
        <end position="132"/>
    </location>
</feature>
<dbReference type="AlphaFoldDB" id="A0A9N9X4X7"/>
<reference evidence="7" key="1">
    <citation type="submission" date="2022-01" db="EMBL/GenBank/DDBJ databases">
        <authorList>
            <person name="King R."/>
        </authorList>
    </citation>
    <scope>NUCLEOTIDE SEQUENCE</scope>
</reference>
<proteinExistence type="predicted"/>
<protein>
    <recommendedName>
        <fullName evidence="9">Tetraspanin</fullName>
    </recommendedName>
</protein>
<feature type="transmembrane region" description="Helical" evidence="6">
    <location>
        <begin position="290"/>
        <end position="315"/>
    </location>
</feature>
<feature type="transmembrane region" description="Helical" evidence="6">
    <location>
        <begin position="144"/>
        <end position="166"/>
    </location>
</feature>
<dbReference type="FunFam" id="1.10.1450.10:FF:000061">
    <property type="entry name" value="KRR1 small subunit processome component homolog-like protein"/>
    <property type="match status" value="1"/>
</dbReference>
<name>A0A9N9X4X7_PHACE</name>
<evidence type="ECO:0000256" key="4">
    <source>
        <dbReference type="ARBA" id="ARBA00023136"/>
    </source>
</evidence>
<dbReference type="InterPro" id="IPR008952">
    <property type="entry name" value="Tetraspanin_EC2_sf"/>
</dbReference>
<comment type="subcellular location">
    <subcellularLocation>
        <location evidence="1">Membrane</location>
        <topology evidence="1">Multi-pass membrane protein</topology>
    </subcellularLocation>
</comment>
<keyword evidence="3 6" id="KW-1133">Transmembrane helix</keyword>
<dbReference type="OrthoDB" id="9836210at2759"/>
<evidence type="ECO:0000313" key="8">
    <source>
        <dbReference type="Proteomes" id="UP001153737"/>
    </source>
</evidence>
<evidence type="ECO:0000256" key="3">
    <source>
        <dbReference type="ARBA" id="ARBA00022989"/>
    </source>
</evidence>
<dbReference type="InterPro" id="IPR018499">
    <property type="entry name" value="Tetraspanin/Peripherin"/>
</dbReference>
<sequence length="363" mass="41066">MKKLGKIKLKSGKTKNKEASNQVPKDNIPNGTEESKLLTGRLVEVKLGKPVYDVTFKTIKLLTMLSLIFIFCSIIFSLKLFSSSVSIKNHLGSFINMISSGDGEKLPLLQSLPVLFFLILDVILAFFLFKLFDRNRKSKFNYLLYIFIMIAVGLVFVTLVLIIVVLNHVYGSHANLHDGIVEAMSNYSTNSLFKRRIDRLQIEFQCCGSKKYDEWYNITWYDTSLSKKKGAKDSAQGNAPFSCCSITSLFPCIHHNIESTGKAYLYTPEQNLSISTSGCYDKLKKRTEEVGWGIVGNLMLYILLQCGLIVCLRFLQTAHFAKFMFDGHSRLYTVWLFGCGSVVKNVQTETPMLPPVPEDLMTF</sequence>
<keyword evidence="2 6" id="KW-0812">Transmembrane</keyword>
<accession>A0A9N9X4X7</accession>
<dbReference type="Gene3D" id="1.10.1450.10">
    <property type="entry name" value="Tetraspanin"/>
    <property type="match status" value="1"/>
</dbReference>
<evidence type="ECO:0008006" key="9">
    <source>
        <dbReference type="Google" id="ProtNLM"/>
    </source>
</evidence>
<dbReference type="SUPFAM" id="SSF48652">
    <property type="entry name" value="Tetraspanin"/>
    <property type="match status" value="1"/>
</dbReference>
<evidence type="ECO:0000256" key="5">
    <source>
        <dbReference type="SAM" id="MobiDB-lite"/>
    </source>
</evidence>
<keyword evidence="8" id="KW-1185">Reference proteome</keyword>
<dbReference type="EMBL" id="OU896713">
    <property type="protein sequence ID" value="CAG9823665.1"/>
    <property type="molecule type" value="Genomic_DNA"/>
</dbReference>
<dbReference type="Proteomes" id="UP001153737">
    <property type="component" value="Chromosome 7"/>
</dbReference>
<feature type="compositionally biased region" description="Basic residues" evidence="5">
    <location>
        <begin position="1"/>
        <end position="14"/>
    </location>
</feature>
<feature type="compositionally biased region" description="Polar residues" evidence="5">
    <location>
        <begin position="19"/>
        <end position="32"/>
    </location>
</feature>